<gene>
    <name evidence="2 3" type="primary">LOC136076895</name>
</gene>
<evidence type="ECO:0000313" key="2">
    <source>
        <dbReference type="RefSeq" id="XP_065646758.1"/>
    </source>
</evidence>
<protein>
    <submittedName>
        <fullName evidence="2 3">Uncharacterized protein LOC136076895 isoform X1</fullName>
    </submittedName>
</protein>
<dbReference type="PANTHER" id="PTHR33053">
    <property type="entry name" value="PROTEIN, PUTATIVE-RELATED"/>
    <property type="match status" value="1"/>
</dbReference>
<proteinExistence type="predicted"/>
<dbReference type="Proteomes" id="UP001652625">
    <property type="component" value="Chromosome 02"/>
</dbReference>
<keyword evidence="1" id="KW-1185">Reference proteome</keyword>
<evidence type="ECO:0000313" key="3">
    <source>
        <dbReference type="RefSeq" id="XP_065646759.1"/>
    </source>
</evidence>
<dbReference type="RefSeq" id="XP_065646759.1">
    <property type="nucleotide sequence ID" value="XM_065790687.1"/>
</dbReference>
<dbReference type="GeneID" id="136076895"/>
<organism evidence="1 2">
    <name type="scientific">Hydra vulgaris</name>
    <name type="common">Hydra</name>
    <name type="synonym">Hydra attenuata</name>
    <dbReference type="NCBI Taxonomy" id="6087"/>
    <lineage>
        <taxon>Eukaryota</taxon>
        <taxon>Metazoa</taxon>
        <taxon>Cnidaria</taxon>
        <taxon>Hydrozoa</taxon>
        <taxon>Hydroidolina</taxon>
        <taxon>Anthoathecata</taxon>
        <taxon>Aplanulata</taxon>
        <taxon>Hydridae</taxon>
        <taxon>Hydra</taxon>
    </lineage>
</organism>
<dbReference type="RefSeq" id="XP_065646758.1">
    <property type="nucleotide sequence ID" value="XM_065790686.1"/>
</dbReference>
<reference evidence="1 2" key="1">
    <citation type="submission" date="2025-05" db="UniProtKB">
        <authorList>
            <consortium name="RefSeq"/>
        </authorList>
    </citation>
    <scope>NUCLEOTIDE SEQUENCE [LARGE SCALE GENOMIC DNA]</scope>
</reference>
<accession>A0ABM4BCT7</accession>
<evidence type="ECO:0000313" key="1">
    <source>
        <dbReference type="Proteomes" id="UP001652625"/>
    </source>
</evidence>
<sequence>MPKYDRSLYMREFMKEKRNTEKRIKYLLEECNIVGRGNCVHLDLDIQKIFEVSEDVHSDILMFSITSPENKFCLSKVESNYCDVDNIAFKNSLYSSIDTLTSTKDFLYEWLLKYCIKDDALNALLFHLNKFTPSIPKCWQTLQKSLQKVNVLYVSGDDYIHLGVKSAIDYYISTVGNKEKLDLIVSIDGAPMCNSKKTSIWPILVTINRKGSYAVAIWHGQGKPNNLDKCFEDFILEMKKLQTNGYKQLLVTIKAFVCDASARAFVKCIIGHSGYHSCERCMAVGTQKHGVRLLETTTLLCTDMAFKNNFYKEGHQLESLSPLVQLNFPMVTEFPLDYMHLICLGVVKKLLINWCKGPRCIRISQSVKDSISNELINLRSYTPSNFQHRPRSLNELEKWKATEFRLFCFMLDLLF</sequence>
<name>A0ABM4BCT7_HYDVU</name>
<dbReference type="PANTHER" id="PTHR33053:SF25">
    <property type="entry name" value="TRANSPOSASE DOMAIN-CONTAINING PROTEIN"/>
    <property type="match status" value="1"/>
</dbReference>